<dbReference type="EMBL" id="JAQQPM010000001">
    <property type="protein sequence ID" value="KAK2066885.1"/>
    <property type="molecule type" value="Genomic_DNA"/>
</dbReference>
<dbReference type="PANTHER" id="PTHR10743:SF0">
    <property type="entry name" value="PROTEIN RER1"/>
    <property type="match status" value="1"/>
</dbReference>
<evidence type="ECO:0000256" key="2">
    <source>
        <dbReference type="ARBA" id="ARBA00006070"/>
    </source>
</evidence>
<evidence type="ECO:0000256" key="1">
    <source>
        <dbReference type="ARBA" id="ARBA00004141"/>
    </source>
</evidence>
<evidence type="ECO:0000256" key="4">
    <source>
        <dbReference type="ARBA" id="ARBA00022989"/>
    </source>
</evidence>
<accession>A0AAD9M951</accession>
<dbReference type="Pfam" id="PF03248">
    <property type="entry name" value="Rer1"/>
    <property type="match status" value="1"/>
</dbReference>
<evidence type="ECO:0000313" key="8">
    <source>
        <dbReference type="EMBL" id="KAK2066885.1"/>
    </source>
</evidence>
<comment type="caution">
    <text evidence="8">The sequence shown here is derived from an EMBL/GenBank/DDBJ whole genome shotgun (WGS) entry which is preliminary data.</text>
</comment>
<evidence type="ECO:0000256" key="6">
    <source>
        <dbReference type="SAM" id="MobiDB-lite"/>
    </source>
</evidence>
<dbReference type="GO" id="GO:0006890">
    <property type="term" value="P:retrograde vesicle-mediated transport, Golgi to endoplasmic reticulum"/>
    <property type="evidence" value="ECO:0007669"/>
    <property type="project" value="TreeGrafter"/>
</dbReference>
<dbReference type="Pfam" id="PF03985">
    <property type="entry name" value="Paf1"/>
    <property type="match status" value="1"/>
</dbReference>
<organism evidence="8 9">
    <name type="scientific">Phyllachora maydis</name>
    <dbReference type="NCBI Taxonomy" id="1825666"/>
    <lineage>
        <taxon>Eukaryota</taxon>
        <taxon>Fungi</taxon>
        <taxon>Dikarya</taxon>
        <taxon>Ascomycota</taxon>
        <taxon>Pezizomycotina</taxon>
        <taxon>Sordariomycetes</taxon>
        <taxon>Sordariomycetidae</taxon>
        <taxon>Phyllachorales</taxon>
        <taxon>Phyllachoraceae</taxon>
        <taxon>Phyllachora</taxon>
    </lineage>
</organism>
<dbReference type="GO" id="GO:0006368">
    <property type="term" value="P:transcription elongation by RNA polymerase II"/>
    <property type="evidence" value="ECO:0007669"/>
    <property type="project" value="InterPro"/>
</dbReference>
<evidence type="ECO:0000256" key="5">
    <source>
        <dbReference type="ARBA" id="ARBA00023136"/>
    </source>
</evidence>
<sequence>MDSTEPESNPFGVVTAQTSKLQRQYQAYLDKSTPFVTYRWGWYIVAYALGIYLLNLFLAFLQPKFDPSNEAIDNEMEDGSVGTLPTKQDEEFRPFIRRLPEFKFWHAATRAVVIAFVCSWFELFNVPVFWPILVMYWIMLFVLTMRKQIQHMIKYRYVPFTMGKTRRNRHGVVDTYTTPGFASRLAREQPLNIEADAELGMPLDLVGMPGVFDGDESSIQAPAEEPPPHPHDRHLLRTLASLGKNTTADTSSSFLRRIESGALKARPDPRITARQIDPFLRKRPEKRKASPEPDKGTPAWIKRRIEASFEVAARNLADKTKVRHPTKRNVKVVDSYPLIPDLDAFPDSGAYVTVKFSTGPVASGDRYDTRLLAGIFKPIERSTAEDAAYATALEAHERDPASNPKPHNMMSYDLFLPKDADTGDRFRQCFDVDNPDRDDPALYPPKGFFGFPRLRPYETSQEKEMDHETKYNEEVILAFREDNEVQGGKVVFYYPVMQRSTIRNQRTKNIARTIGITDDDELPRPDELHVTVSEPSEALKKDLANLKNDPLGYSLDQDEEAEEDEDAEGGANANGHGPPVPNGHQSTQPAAASDEDLDAEGDDD</sequence>
<dbReference type="PANTHER" id="PTHR10743">
    <property type="entry name" value="PROTEIN RER1"/>
    <property type="match status" value="1"/>
</dbReference>
<feature type="transmembrane region" description="Helical" evidence="7">
    <location>
        <begin position="128"/>
        <end position="146"/>
    </location>
</feature>
<proteinExistence type="inferred from homology"/>
<gene>
    <name evidence="8" type="ORF">P8C59_000665</name>
</gene>
<evidence type="ECO:0000313" key="9">
    <source>
        <dbReference type="Proteomes" id="UP001217918"/>
    </source>
</evidence>
<feature type="compositionally biased region" description="Acidic residues" evidence="6">
    <location>
        <begin position="593"/>
        <end position="604"/>
    </location>
</feature>
<dbReference type="AlphaFoldDB" id="A0AAD9M951"/>
<keyword evidence="4 7" id="KW-1133">Transmembrane helix</keyword>
<reference evidence="8" key="1">
    <citation type="journal article" date="2023" name="Mol. Plant Microbe Interact.">
        <title>Elucidating the Obligate Nature and Biological Capacity of an Invasive Fungal Corn Pathogen.</title>
        <authorList>
            <person name="MacCready J.S."/>
            <person name="Roggenkamp E.M."/>
            <person name="Gdanetz K."/>
            <person name="Chilvers M.I."/>
        </authorList>
    </citation>
    <scope>NUCLEOTIDE SEQUENCE</scope>
    <source>
        <strain evidence="8">PM02</strain>
    </source>
</reference>
<keyword evidence="3 7" id="KW-0812">Transmembrane</keyword>
<feature type="transmembrane region" description="Helical" evidence="7">
    <location>
        <begin position="40"/>
        <end position="61"/>
    </location>
</feature>
<dbReference type="InterPro" id="IPR004932">
    <property type="entry name" value="Rer1"/>
</dbReference>
<dbReference type="GO" id="GO:0005783">
    <property type="term" value="C:endoplasmic reticulum"/>
    <property type="evidence" value="ECO:0007669"/>
    <property type="project" value="GOC"/>
</dbReference>
<evidence type="ECO:0008006" key="10">
    <source>
        <dbReference type="Google" id="ProtNLM"/>
    </source>
</evidence>
<keyword evidence="5 7" id="KW-0472">Membrane</keyword>
<dbReference type="InterPro" id="IPR007133">
    <property type="entry name" value="RNA_pol_II-assoc_Paf1"/>
</dbReference>
<evidence type="ECO:0000256" key="3">
    <source>
        <dbReference type="ARBA" id="ARBA00022692"/>
    </source>
</evidence>
<dbReference type="GO" id="GO:0000139">
    <property type="term" value="C:Golgi membrane"/>
    <property type="evidence" value="ECO:0007669"/>
    <property type="project" value="TreeGrafter"/>
</dbReference>
<name>A0AAD9M951_9PEZI</name>
<comment type="subcellular location">
    <subcellularLocation>
        <location evidence="1">Membrane</location>
        <topology evidence="1">Multi-pass membrane protein</topology>
    </subcellularLocation>
</comment>
<dbReference type="GO" id="GO:0006621">
    <property type="term" value="P:protein retention in ER lumen"/>
    <property type="evidence" value="ECO:0007669"/>
    <property type="project" value="TreeGrafter"/>
</dbReference>
<dbReference type="GO" id="GO:0016593">
    <property type="term" value="C:Cdc73/Paf1 complex"/>
    <property type="evidence" value="ECO:0007669"/>
    <property type="project" value="InterPro"/>
</dbReference>
<dbReference type="Proteomes" id="UP001217918">
    <property type="component" value="Unassembled WGS sequence"/>
</dbReference>
<keyword evidence="9" id="KW-1185">Reference proteome</keyword>
<evidence type="ECO:0000256" key="7">
    <source>
        <dbReference type="SAM" id="Phobius"/>
    </source>
</evidence>
<comment type="similarity">
    <text evidence="2">Belongs to the RER1 family.</text>
</comment>
<protein>
    <recommendedName>
        <fullName evidence="10">Protein RER1</fullName>
    </recommendedName>
</protein>
<feature type="compositionally biased region" description="Acidic residues" evidence="6">
    <location>
        <begin position="556"/>
        <end position="568"/>
    </location>
</feature>
<feature type="region of interest" description="Disordered" evidence="6">
    <location>
        <begin position="543"/>
        <end position="604"/>
    </location>
</feature>